<protein>
    <recommendedName>
        <fullName evidence="3">F-box domain-containing protein</fullName>
    </recommendedName>
</protein>
<dbReference type="InParanoid" id="A0A151ZG71"/>
<dbReference type="Proteomes" id="UP000076078">
    <property type="component" value="Unassembled WGS sequence"/>
</dbReference>
<name>A0A151ZG71_TIELA</name>
<dbReference type="InterPro" id="IPR032675">
    <property type="entry name" value="LRR_dom_sf"/>
</dbReference>
<keyword evidence="2" id="KW-1185">Reference proteome</keyword>
<proteinExistence type="predicted"/>
<gene>
    <name evidence="1" type="ORF">DLAC_05518</name>
</gene>
<reference evidence="1 2" key="1">
    <citation type="submission" date="2015-12" db="EMBL/GenBank/DDBJ databases">
        <title>Dictyostelia acquired genes for synthesis and detection of signals that induce cell-type specialization by lateral gene transfer from prokaryotes.</title>
        <authorList>
            <person name="Gloeckner G."/>
            <person name="Schaap P."/>
        </authorList>
    </citation>
    <scope>NUCLEOTIDE SEQUENCE [LARGE SCALE GENOMIC DNA]</scope>
    <source>
        <strain evidence="1 2">TK</strain>
    </source>
</reference>
<dbReference type="SUPFAM" id="SSF52047">
    <property type="entry name" value="RNI-like"/>
    <property type="match status" value="1"/>
</dbReference>
<dbReference type="EMBL" id="LODT01000028">
    <property type="protein sequence ID" value="KYQ92925.1"/>
    <property type="molecule type" value="Genomic_DNA"/>
</dbReference>
<sequence length="521" mass="60752">MTIPLPNYIVVKILDYIVINVKDIYMKSFLLKIALVCKSWNENIIPKLNNKNFYFSIEYKKNLYFLKILVKRNIGGYNFRVYSNSELYLEIKSDQQTYKVLPEHHLANPYLSIDTDQEDHVEKLEFLSKHFGFIDRLDITHPGTTTSRYNQPFQLFEKLKNRSLMPNLKVLDFNCIKIKVTDLVDLIDKVQPESVTLRSTPYGHEVPIIKLDALYSYMITNKTMKHFSVFNYFCEGSKKLAMDIINQNEVLEEISFTNMNKEPLQPDIKFNNPNLKKFYIDGEISDYLVKWICPSRLESIKFKTLGQEEYQSIILYHRNVKSLSFSEIPDIKLLINIIRADLKYTSLSISGAIKIDQLFIEALLSNQYLTSLVIYGELDNESLGMFFRCQHPTITYLQFIYSSPDSFPGISDDLSKNQTLKSIVFNEPSKVKSKSLPPPPPSYTILYEHIIKVLQNSSIQKFQFPFLHMPTGLTSKEFQQIRELVDKRPDIYSINIATNGSNTLLEPIKLKLREKQVEFTF</sequence>
<evidence type="ECO:0008006" key="3">
    <source>
        <dbReference type="Google" id="ProtNLM"/>
    </source>
</evidence>
<dbReference type="Gene3D" id="3.80.10.10">
    <property type="entry name" value="Ribonuclease Inhibitor"/>
    <property type="match status" value="1"/>
</dbReference>
<comment type="caution">
    <text evidence="1">The sequence shown here is derived from an EMBL/GenBank/DDBJ whole genome shotgun (WGS) entry which is preliminary data.</text>
</comment>
<dbReference type="AlphaFoldDB" id="A0A151ZG71"/>
<accession>A0A151ZG71</accession>
<evidence type="ECO:0000313" key="1">
    <source>
        <dbReference type="EMBL" id="KYQ92925.1"/>
    </source>
</evidence>
<organism evidence="1 2">
    <name type="scientific">Tieghemostelium lacteum</name>
    <name type="common">Slime mold</name>
    <name type="synonym">Dictyostelium lacteum</name>
    <dbReference type="NCBI Taxonomy" id="361077"/>
    <lineage>
        <taxon>Eukaryota</taxon>
        <taxon>Amoebozoa</taxon>
        <taxon>Evosea</taxon>
        <taxon>Eumycetozoa</taxon>
        <taxon>Dictyostelia</taxon>
        <taxon>Dictyosteliales</taxon>
        <taxon>Raperosteliaceae</taxon>
        <taxon>Tieghemostelium</taxon>
    </lineage>
</organism>
<evidence type="ECO:0000313" key="2">
    <source>
        <dbReference type="Proteomes" id="UP000076078"/>
    </source>
</evidence>